<feature type="non-terminal residue" evidence="1">
    <location>
        <position position="84"/>
    </location>
</feature>
<organism evidence="1 2">
    <name type="scientific">Stegodyphus mimosarum</name>
    <name type="common">African social velvet spider</name>
    <dbReference type="NCBI Taxonomy" id="407821"/>
    <lineage>
        <taxon>Eukaryota</taxon>
        <taxon>Metazoa</taxon>
        <taxon>Ecdysozoa</taxon>
        <taxon>Arthropoda</taxon>
        <taxon>Chelicerata</taxon>
        <taxon>Arachnida</taxon>
        <taxon>Araneae</taxon>
        <taxon>Araneomorphae</taxon>
        <taxon>Entelegynae</taxon>
        <taxon>Eresoidea</taxon>
        <taxon>Eresidae</taxon>
        <taxon>Stegodyphus</taxon>
    </lineage>
</organism>
<dbReference type="Proteomes" id="UP000054359">
    <property type="component" value="Unassembled WGS sequence"/>
</dbReference>
<evidence type="ECO:0000313" key="1">
    <source>
        <dbReference type="EMBL" id="KFM71757.1"/>
    </source>
</evidence>
<accession>A0A087U318</accession>
<protein>
    <submittedName>
        <fullName evidence="1">Uncharacterized protein</fullName>
    </submittedName>
</protein>
<dbReference type="OrthoDB" id="10057956at2759"/>
<evidence type="ECO:0000313" key="2">
    <source>
        <dbReference type="Proteomes" id="UP000054359"/>
    </source>
</evidence>
<dbReference type="AlphaFoldDB" id="A0A087U318"/>
<reference evidence="1 2" key="1">
    <citation type="submission" date="2013-11" db="EMBL/GenBank/DDBJ databases">
        <title>Genome sequencing of Stegodyphus mimosarum.</title>
        <authorList>
            <person name="Bechsgaard J."/>
        </authorList>
    </citation>
    <scope>NUCLEOTIDE SEQUENCE [LARGE SCALE GENOMIC DNA]</scope>
</reference>
<dbReference type="EMBL" id="KK117922">
    <property type="protein sequence ID" value="KFM71757.1"/>
    <property type="molecule type" value="Genomic_DNA"/>
</dbReference>
<gene>
    <name evidence="1" type="ORF">X975_00526</name>
</gene>
<sequence length="84" mass="9511">MYETYSPSVQDAVLSSLLSIAKHAEGAIWLIKQNLIDFVLSSFSCTSFYVRKRAVKFFSNSVPLWTSSKFSSIPQKEVLNKSTR</sequence>
<name>A0A087U318_STEMI</name>
<keyword evidence="2" id="KW-1185">Reference proteome</keyword>
<proteinExistence type="predicted"/>